<evidence type="ECO:0000256" key="1">
    <source>
        <dbReference type="SAM" id="Phobius"/>
    </source>
</evidence>
<feature type="transmembrane region" description="Helical" evidence="1">
    <location>
        <begin position="6"/>
        <end position="26"/>
    </location>
</feature>
<dbReference type="Proteomes" id="UP001597062">
    <property type="component" value="Unassembled WGS sequence"/>
</dbReference>
<keyword evidence="1" id="KW-1133">Transmembrane helix</keyword>
<keyword evidence="1" id="KW-0812">Transmembrane</keyword>
<keyword evidence="1" id="KW-0472">Membrane</keyword>
<comment type="caution">
    <text evidence="2">The sequence shown here is derived from an EMBL/GenBank/DDBJ whole genome shotgun (WGS) entry which is preliminary data.</text>
</comment>
<dbReference type="RefSeq" id="WP_386108015.1">
    <property type="nucleotide sequence ID" value="NZ_JBHTJR010000050.1"/>
</dbReference>
<evidence type="ECO:0000313" key="3">
    <source>
        <dbReference type="Proteomes" id="UP001597062"/>
    </source>
</evidence>
<keyword evidence="3" id="KW-1185">Reference proteome</keyword>
<sequence length="129" mass="15194">MKKILALILLGILIITAMYYAFIYYIPYSEGIRSGELIKFSRKGVMIKTWEGEISQGISGAQIFKFSVENKQKEAIYDLQKYQGRYVKVYYKERYGTFFWLGDSKYFITKVEEEKSPHFSGGRNYDNEE</sequence>
<gene>
    <name evidence="2" type="ORF">ACFQ1U_10300</name>
</gene>
<name>A0ABW3JTQ0_9FLAO</name>
<protein>
    <submittedName>
        <fullName evidence="2">6-phosphogluconate dehydrogenase</fullName>
    </submittedName>
</protein>
<evidence type="ECO:0000313" key="2">
    <source>
        <dbReference type="EMBL" id="MFD0993595.1"/>
    </source>
</evidence>
<accession>A0ABW3JTQ0</accession>
<dbReference type="EMBL" id="JBHTJR010000050">
    <property type="protein sequence ID" value="MFD0993595.1"/>
    <property type="molecule type" value="Genomic_DNA"/>
</dbReference>
<proteinExistence type="predicted"/>
<reference evidence="3" key="1">
    <citation type="journal article" date="2019" name="Int. J. Syst. Evol. Microbiol.">
        <title>The Global Catalogue of Microorganisms (GCM) 10K type strain sequencing project: providing services to taxonomists for standard genome sequencing and annotation.</title>
        <authorList>
            <consortium name="The Broad Institute Genomics Platform"/>
            <consortium name="The Broad Institute Genome Sequencing Center for Infectious Disease"/>
            <person name="Wu L."/>
            <person name="Ma J."/>
        </authorList>
    </citation>
    <scope>NUCLEOTIDE SEQUENCE [LARGE SCALE GENOMIC DNA]</scope>
    <source>
        <strain evidence="3">CCUG 60527</strain>
    </source>
</reference>
<organism evidence="2 3">
    <name type="scientific">Tenacibaculum geojense</name>
    <dbReference type="NCBI Taxonomy" id="915352"/>
    <lineage>
        <taxon>Bacteria</taxon>
        <taxon>Pseudomonadati</taxon>
        <taxon>Bacteroidota</taxon>
        <taxon>Flavobacteriia</taxon>
        <taxon>Flavobacteriales</taxon>
        <taxon>Flavobacteriaceae</taxon>
        <taxon>Tenacibaculum</taxon>
    </lineage>
</organism>